<evidence type="ECO:0000256" key="1">
    <source>
        <dbReference type="SAM" id="MobiDB-lite"/>
    </source>
</evidence>
<dbReference type="AlphaFoldDB" id="A0A2P2QYD1"/>
<sequence>MATAEMKDSCKGSHGVKTNMNTRSQHDNLLCYNPFHLMPNWHDIIDKRHKEPKPNQ</sequence>
<feature type="compositionally biased region" description="Basic and acidic residues" evidence="1">
    <location>
        <begin position="1"/>
        <end position="11"/>
    </location>
</feature>
<feature type="region of interest" description="Disordered" evidence="1">
    <location>
        <begin position="1"/>
        <end position="21"/>
    </location>
</feature>
<proteinExistence type="predicted"/>
<reference evidence="2" key="1">
    <citation type="submission" date="2018-02" db="EMBL/GenBank/DDBJ databases">
        <title>Rhizophora mucronata_Transcriptome.</title>
        <authorList>
            <person name="Meera S.P."/>
            <person name="Sreeshan A."/>
            <person name="Augustine A."/>
        </authorList>
    </citation>
    <scope>NUCLEOTIDE SEQUENCE</scope>
    <source>
        <tissue evidence="2">Leaf</tissue>
    </source>
</reference>
<organism evidence="2">
    <name type="scientific">Rhizophora mucronata</name>
    <name type="common">Asiatic mangrove</name>
    <dbReference type="NCBI Taxonomy" id="61149"/>
    <lineage>
        <taxon>Eukaryota</taxon>
        <taxon>Viridiplantae</taxon>
        <taxon>Streptophyta</taxon>
        <taxon>Embryophyta</taxon>
        <taxon>Tracheophyta</taxon>
        <taxon>Spermatophyta</taxon>
        <taxon>Magnoliopsida</taxon>
        <taxon>eudicotyledons</taxon>
        <taxon>Gunneridae</taxon>
        <taxon>Pentapetalae</taxon>
        <taxon>rosids</taxon>
        <taxon>fabids</taxon>
        <taxon>Malpighiales</taxon>
        <taxon>Rhizophoraceae</taxon>
        <taxon>Rhizophora</taxon>
    </lineage>
</organism>
<evidence type="ECO:0000313" key="2">
    <source>
        <dbReference type="EMBL" id="MBX71998.1"/>
    </source>
</evidence>
<accession>A0A2P2QYD1</accession>
<protein>
    <submittedName>
        <fullName evidence="2">Uncharacterized protein</fullName>
    </submittedName>
</protein>
<name>A0A2P2QYD1_RHIMU</name>
<dbReference type="EMBL" id="GGEC01091514">
    <property type="protein sequence ID" value="MBX71998.1"/>
    <property type="molecule type" value="Transcribed_RNA"/>
</dbReference>